<proteinExistence type="predicted"/>
<dbReference type="OrthoDB" id="2129491at2759"/>
<dbReference type="PANTHER" id="PTHR43377:SF2">
    <property type="entry name" value="BINDING ROSSMANN FOLD OXIDOREDUCTASE, PUTATIVE (AFU_ORTHOLOGUE AFUA_4G00560)-RELATED"/>
    <property type="match status" value="1"/>
</dbReference>
<accession>A0A6P5A2X2</accession>
<keyword evidence="1" id="KW-1185">Reference proteome</keyword>
<sequence length="242" mass="26730">MSSWVAVDDNPSMEYSSSCVRVSSFGSLMHFGLENKPAGAGSRCVDCQVENTCPFSAKKIYLERVKQGLTDFPVSAVCPQEPVDVENLTEALRTGPYGRCVYECDNDVVSNQVVNFQFDGGQTVSFDMVGFTQEVCERQTRISGTKGELRWSSPGPVYVFDFLTQTSTEHPCAAAPPNKMREMHGGDYFLMDAFVKAVENGDRSCVLTEPQETLQSHQLVFAAEQARLQDRVITINPDGSHN</sequence>
<dbReference type="Gene3D" id="3.30.360.10">
    <property type="entry name" value="Dihydrodipicolinate Reductase, domain 2"/>
    <property type="match status" value="1"/>
</dbReference>
<dbReference type="KEGG" id="bbel:109484785"/>
<reference evidence="2" key="1">
    <citation type="submission" date="2025-08" db="UniProtKB">
        <authorList>
            <consortium name="RefSeq"/>
        </authorList>
    </citation>
    <scope>IDENTIFICATION</scope>
    <source>
        <tissue evidence="2">Gonad</tissue>
    </source>
</reference>
<organism evidence="1 2">
    <name type="scientific">Branchiostoma belcheri</name>
    <name type="common">Amphioxus</name>
    <dbReference type="NCBI Taxonomy" id="7741"/>
    <lineage>
        <taxon>Eukaryota</taxon>
        <taxon>Metazoa</taxon>
        <taxon>Chordata</taxon>
        <taxon>Cephalochordata</taxon>
        <taxon>Leptocardii</taxon>
        <taxon>Amphioxiformes</taxon>
        <taxon>Branchiostomatidae</taxon>
        <taxon>Branchiostoma</taxon>
    </lineage>
</organism>
<dbReference type="Proteomes" id="UP000515135">
    <property type="component" value="Unplaced"/>
</dbReference>
<evidence type="ECO:0000313" key="2">
    <source>
        <dbReference type="RefSeq" id="XP_019643708.1"/>
    </source>
</evidence>
<dbReference type="RefSeq" id="XP_019643708.1">
    <property type="nucleotide sequence ID" value="XM_019788149.1"/>
</dbReference>
<dbReference type="GeneID" id="109484785"/>
<dbReference type="SUPFAM" id="SSF55347">
    <property type="entry name" value="Glyceraldehyde-3-phosphate dehydrogenase-like, C-terminal domain"/>
    <property type="match status" value="1"/>
</dbReference>
<name>A0A6P5A2X2_BRABE</name>
<dbReference type="AlphaFoldDB" id="A0A6P5A2X2"/>
<dbReference type="InterPro" id="IPR051450">
    <property type="entry name" value="Gfo/Idh/MocA_Oxidoreductases"/>
</dbReference>
<evidence type="ECO:0000313" key="1">
    <source>
        <dbReference type="Proteomes" id="UP000515135"/>
    </source>
</evidence>
<dbReference type="PANTHER" id="PTHR43377">
    <property type="entry name" value="BILIVERDIN REDUCTASE A"/>
    <property type="match status" value="1"/>
</dbReference>
<gene>
    <name evidence="2" type="primary">LOC109484785</name>
</gene>
<protein>
    <submittedName>
        <fullName evidence="2">Uncharacterized protein LOC109484785</fullName>
    </submittedName>
</protein>